<dbReference type="GeneID" id="24109111"/>
<gene>
    <name evidence="1" type="ORF">PHSY_003825</name>
</gene>
<proteinExistence type="predicted"/>
<dbReference type="HOGENOM" id="CLU_2655559_0_0_1"/>
<dbReference type="EMBL" id="DF238801">
    <property type="protein sequence ID" value="GAC96245.1"/>
    <property type="molecule type" value="Genomic_DNA"/>
</dbReference>
<protein>
    <submittedName>
        <fullName evidence="1">Uncharacterized protein</fullName>
    </submittedName>
</protein>
<accession>R9PDS7</accession>
<sequence>MSYVNQLLIDVWVQQEEVSGRSAVSHNPFRSVQPNLERRGGTDAFAVITDPRGFGYQNSKRAHFATTAVKHRDPRI</sequence>
<dbReference type="RefSeq" id="XP_012189832.1">
    <property type="nucleotide sequence ID" value="XM_012334442.1"/>
</dbReference>
<evidence type="ECO:0000313" key="2">
    <source>
        <dbReference type="Proteomes" id="UP000014071"/>
    </source>
</evidence>
<organism evidence="1 2">
    <name type="scientific">Pseudozyma hubeiensis (strain SY62)</name>
    <name type="common">Yeast</name>
    <dbReference type="NCBI Taxonomy" id="1305764"/>
    <lineage>
        <taxon>Eukaryota</taxon>
        <taxon>Fungi</taxon>
        <taxon>Dikarya</taxon>
        <taxon>Basidiomycota</taxon>
        <taxon>Ustilaginomycotina</taxon>
        <taxon>Ustilaginomycetes</taxon>
        <taxon>Ustilaginales</taxon>
        <taxon>Ustilaginaceae</taxon>
        <taxon>Pseudozyma</taxon>
    </lineage>
</organism>
<name>R9PDS7_PSEHS</name>
<dbReference type="AlphaFoldDB" id="R9PDS7"/>
<reference evidence="2" key="1">
    <citation type="journal article" date="2013" name="Genome Announc.">
        <title>Draft genome sequence of the basidiomycetous yeast-like fungus Pseudozyma hubeiensis SY62, which produces an abundant amount of the biosurfactant mannosylerythritol lipids.</title>
        <authorList>
            <person name="Konishi M."/>
            <person name="Hatada Y."/>
            <person name="Horiuchi J."/>
        </authorList>
    </citation>
    <scope>NUCLEOTIDE SEQUENCE [LARGE SCALE GENOMIC DNA]</scope>
    <source>
        <strain evidence="2">SY62</strain>
    </source>
</reference>
<evidence type="ECO:0000313" key="1">
    <source>
        <dbReference type="EMBL" id="GAC96245.1"/>
    </source>
</evidence>
<keyword evidence="2" id="KW-1185">Reference proteome</keyword>
<dbReference type="Proteomes" id="UP000014071">
    <property type="component" value="Unassembled WGS sequence"/>
</dbReference>